<dbReference type="EMBL" id="KQ417364">
    <property type="protein sequence ID" value="KOF92300.1"/>
    <property type="molecule type" value="Genomic_DNA"/>
</dbReference>
<protein>
    <recommendedName>
        <fullName evidence="1">Helitron helicase-like domain-containing protein</fullName>
    </recommendedName>
</protein>
<reference evidence="2" key="1">
    <citation type="submission" date="2015-07" db="EMBL/GenBank/DDBJ databases">
        <title>MeaNS - Measles Nucleotide Surveillance Program.</title>
        <authorList>
            <person name="Tran T."/>
            <person name="Druce J."/>
        </authorList>
    </citation>
    <scope>NUCLEOTIDE SEQUENCE</scope>
    <source>
        <strain evidence="2">UCB-OBI-ISO-001</strain>
        <tissue evidence="2">Gonad</tissue>
    </source>
</reference>
<feature type="domain" description="Helitron helicase-like" evidence="1">
    <location>
        <begin position="1"/>
        <end position="87"/>
    </location>
</feature>
<dbReference type="Pfam" id="PF14214">
    <property type="entry name" value="Helitron_like_N"/>
    <property type="match status" value="1"/>
</dbReference>
<organism evidence="2">
    <name type="scientific">Octopus bimaculoides</name>
    <name type="common">California two-spotted octopus</name>
    <dbReference type="NCBI Taxonomy" id="37653"/>
    <lineage>
        <taxon>Eukaryota</taxon>
        <taxon>Metazoa</taxon>
        <taxon>Spiralia</taxon>
        <taxon>Lophotrochozoa</taxon>
        <taxon>Mollusca</taxon>
        <taxon>Cephalopoda</taxon>
        <taxon>Coleoidea</taxon>
        <taxon>Octopodiformes</taxon>
        <taxon>Octopoda</taxon>
        <taxon>Incirrata</taxon>
        <taxon>Octopodidae</taxon>
        <taxon>Octopus</taxon>
    </lineage>
</organism>
<dbReference type="InterPro" id="IPR025476">
    <property type="entry name" value="Helitron_helicase-like"/>
</dbReference>
<evidence type="ECO:0000259" key="1">
    <source>
        <dbReference type="Pfam" id="PF14214"/>
    </source>
</evidence>
<accession>A0A0L8HU24</accession>
<dbReference type="AlphaFoldDB" id="A0A0L8HU24"/>
<proteinExistence type="predicted"/>
<gene>
    <name evidence="2" type="ORF">OCBIM_22006938mg</name>
</gene>
<dbReference type="STRING" id="37653.A0A0L8HU24"/>
<name>A0A0L8HU24_OCTBM</name>
<evidence type="ECO:0000313" key="2">
    <source>
        <dbReference type="EMBL" id="KOF92300.1"/>
    </source>
</evidence>
<sequence length="113" mass="13164">MAIVRAMGKPDYFITFTTYPKWMEIQTTLFPRVHAQYRPDIACRVFKIKLDALHHDLQKRHVLGKVVAYTLTIECQKRGLTHAHILLIMANRHKSAVPEIIDKEFSAELPDKH</sequence>